<evidence type="ECO:0000313" key="2">
    <source>
        <dbReference type="Proteomes" id="UP001292094"/>
    </source>
</evidence>
<gene>
    <name evidence="1" type="ORF">Pmani_037331</name>
</gene>
<dbReference type="Proteomes" id="UP001292094">
    <property type="component" value="Unassembled WGS sequence"/>
</dbReference>
<dbReference type="EMBL" id="JAWZYT010005746">
    <property type="protein sequence ID" value="KAK4289719.1"/>
    <property type="molecule type" value="Genomic_DNA"/>
</dbReference>
<sequence>MPPRAAIPRLNDTNGILENYEEETYWRDEVRCGEATGEVCSDVDKCGDMRGVVRANVVWCGVMCGDMW</sequence>
<reference evidence="1" key="1">
    <citation type="submission" date="2023-11" db="EMBL/GenBank/DDBJ databases">
        <title>Genome assemblies of two species of porcelain crab, Petrolisthes cinctipes and Petrolisthes manimaculis (Anomura: Porcellanidae).</title>
        <authorList>
            <person name="Angst P."/>
        </authorList>
    </citation>
    <scope>NUCLEOTIDE SEQUENCE</scope>
    <source>
        <strain evidence="1">PB745_02</strain>
        <tissue evidence="1">Gill</tissue>
    </source>
</reference>
<name>A0AAE1NGJ5_9EUCA</name>
<protein>
    <submittedName>
        <fullName evidence="1">Uncharacterized protein</fullName>
    </submittedName>
</protein>
<evidence type="ECO:0000313" key="1">
    <source>
        <dbReference type="EMBL" id="KAK4289719.1"/>
    </source>
</evidence>
<keyword evidence="2" id="KW-1185">Reference proteome</keyword>
<dbReference type="AlphaFoldDB" id="A0AAE1NGJ5"/>
<accession>A0AAE1NGJ5</accession>
<proteinExistence type="predicted"/>
<organism evidence="1 2">
    <name type="scientific">Petrolisthes manimaculis</name>
    <dbReference type="NCBI Taxonomy" id="1843537"/>
    <lineage>
        <taxon>Eukaryota</taxon>
        <taxon>Metazoa</taxon>
        <taxon>Ecdysozoa</taxon>
        <taxon>Arthropoda</taxon>
        <taxon>Crustacea</taxon>
        <taxon>Multicrustacea</taxon>
        <taxon>Malacostraca</taxon>
        <taxon>Eumalacostraca</taxon>
        <taxon>Eucarida</taxon>
        <taxon>Decapoda</taxon>
        <taxon>Pleocyemata</taxon>
        <taxon>Anomura</taxon>
        <taxon>Galatheoidea</taxon>
        <taxon>Porcellanidae</taxon>
        <taxon>Petrolisthes</taxon>
    </lineage>
</organism>
<comment type="caution">
    <text evidence="1">The sequence shown here is derived from an EMBL/GenBank/DDBJ whole genome shotgun (WGS) entry which is preliminary data.</text>
</comment>